<dbReference type="PANTHER" id="PTHR37461:SF1">
    <property type="entry name" value="ANTI-SIGMA-K FACTOR RSKA"/>
    <property type="match status" value="1"/>
</dbReference>
<dbReference type="AlphaFoldDB" id="A0A9D7XJ43"/>
<evidence type="ECO:0000256" key="1">
    <source>
        <dbReference type="SAM" id="Phobius"/>
    </source>
</evidence>
<comment type="caution">
    <text evidence="3">The sequence shown here is derived from an EMBL/GenBank/DDBJ whole genome shotgun (WGS) entry which is preliminary data.</text>
</comment>
<dbReference type="GO" id="GO:0006417">
    <property type="term" value="P:regulation of translation"/>
    <property type="evidence" value="ECO:0007669"/>
    <property type="project" value="TreeGrafter"/>
</dbReference>
<dbReference type="InterPro" id="IPR018764">
    <property type="entry name" value="RskA_C"/>
</dbReference>
<organism evidence="3 4">
    <name type="scientific">Candidatus Defluviibacterium haderslevense</name>
    <dbReference type="NCBI Taxonomy" id="2981993"/>
    <lineage>
        <taxon>Bacteria</taxon>
        <taxon>Pseudomonadati</taxon>
        <taxon>Bacteroidota</taxon>
        <taxon>Saprospiria</taxon>
        <taxon>Saprospirales</taxon>
        <taxon>Saprospiraceae</taxon>
        <taxon>Candidatus Defluviibacterium</taxon>
    </lineage>
</organism>
<gene>
    <name evidence="3" type="ORF">IPO85_17770</name>
</gene>
<evidence type="ECO:0000313" key="4">
    <source>
        <dbReference type="Proteomes" id="UP000808349"/>
    </source>
</evidence>
<keyword evidence="1" id="KW-0472">Membrane</keyword>
<dbReference type="InterPro" id="IPR051474">
    <property type="entry name" value="Anti-sigma-K/W_factor"/>
</dbReference>
<keyword evidence="1" id="KW-1133">Transmembrane helix</keyword>
<evidence type="ECO:0000259" key="2">
    <source>
        <dbReference type="Pfam" id="PF10099"/>
    </source>
</evidence>
<feature type="transmembrane region" description="Helical" evidence="1">
    <location>
        <begin position="88"/>
        <end position="109"/>
    </location>
</feature>
<accession>A0A9D7XJ43</accession>
<dbReference type="Proteomes" id="UP000808349">
    <property type="component" value="Unassembled WGS sequence"/>
</dbReference>
<protein>
    <submittedName>
        <fullName evidence="3">Anti-sigma factor</fullName>
    </submittedName>
</protein>
<keyword evidence="1" id="KW-0812">Transmembrane</keyword>
<evidence type="ECO:0000313" key="3">
    <source>
        <dbReference type="EMBL" id="MBK9719323.1"/>
    </source>
</evidence>
<dbReference type="GO" id="GO:0016989">
    <property type="term" value="F:sigma factor antagonist activity"/>
    <property type="evidence" value="ECO:0007669"/>
    <property type="project" value="TreeGrafter"/>
</dbReference>
<dbReference type="Pfam" id="PF10099">
    <property type="entry name" value="RskA_C"/>
    <property type="match status" value="1"/>
</dbReference>
<feature type="domain" description="Anti-sigma K factor RskA C-terminal" evidence="2">
    <location>
        <begin position="98"/>
        <end position="245"/>
    </location>
</feature>
<reference evidence="3 4" key="1">
    <citation type="submission" date="2020-10" db="EMBL/GenBank/DDBJ databases">
        <title>Connecting structure to function with the recovery of over 1000 high-quality activated sludge metagenome-assembled genomes encoding full-length rRNA genes using long-read sequencing.</title>
        <authorList>
            <person name="Singleton C.M."/>
            <person name="Petriglieri F."/>
            <person name="Kristensen J.M."/>
            <person name="Kirkegaard R.H."/>
            <person name="Michaelsen T.Y."/>
            <person name="Andersen M.H."/>
            <person name="Karst S.M."/>
            <person name="Dueholm M.S."/>
            <person name="Nielsen P.H."/>
            <person name="Albertsen M."/>
        </authorList>
    </citation>
    <scope>NUCLEOTIDE SEQUENCE [LARGE SCALE GENOMIC DNA]</scope>
    <source>
        <strain evidence="3">Ribe_18-Q3-R11-54_BAT3C.373</strain>
    </source>
</reference>
<name>A0A9D7XJ43_9BACT</name>
<dbReference type="EMBL" id="JADKFW010000018">
    <property type="protein sequence ID" value="MBK9719323.1"/>
    <property type="molecule type" value="Genomic_DNA"/>
</dbReference>
<dbReference type="GO" id="GO:0005886">
    <property type="term" value="C:plasma membrane"/>
    <property type="evidence" value="ECO:0007669"/>
    <property type="project" value="InterPro"/>
</dbReference>
<proteinExistence type="predicted"/>
<sequence>MNVQEYIESGILEQYVLQQLTPVEQLEVERIRAMHPEVDVEINRIEETLFQYANLHSKPISEKLKSNVLNKINQLNTTVHNQKPISIWVRYSIAASFLLAMVAVSYLYIDNTQLHNKLVDSQKSLNSSQENLTSVITQLEAIKEDYSIASGAEFRKIIMNSLDTLKTVSAIIYWNQASNDVYLNTQSLPELTADLQYQLWFIKDGKPIDSGIFDQKSKLLKMAKAMNPQAFAITVEKRGGSPTPTLTSMVVLGKL</sequence>
<dbReference type="PANTHER" id="PTHR37461">
    <property type="entry name" value="ANTI-SIGMA-K FACTOR RSKA"/>
    <property type="match status" value="1"/>
</dbReference>